<evidence type="ECO:0000256" key="2">
    <source>
        <dbReference type="PROSITE-ProRule" id="PRU00176"/>
    </source>
</evidence>
<feature type="compositionally biased region" description="Low complexity" evidence="3">
    <location>
        <begin position="445"/>
        <end position="460"/>
    </location>
</feature>
<dbReference type="InterPro" id="IPR052462">
    <property type="entry name" value="SLIRP/GR-RBP-like"/>
</dbReference>
<dbReference type="SUPFAM" id="SSF54928">
    <property type="entry name" value="RNA-binding domain, RBD"/>
    <property type="match status" value="1"/>
</dbReference>
<dbReference type="Gene3D" id="3.30.70.330">
    <property type="match status" value="1"/>
</dbReference>
<dbReference type="AlphaFoldDB" id="A0A6V7NM23"/>
<dbReference type="PROSITE" id="PS50102">
    <property type="entry name" value="RRM"/>
    <property type="match status" value="1"/>
</dbReference>
<dbReference type="PANTHER" id="PTHR48027">
    <property type="entry name" value="HETEROGENEOUS NUCLEAR RIBONUCLEOPROTEIN 87F-RELATED"/>
    <property type="match status" value="1"/>
</dbReference>
<keyword evidence="1 2" id="KW-0694">RNA-binding</keyword>
<reference evidence="5" key="1">
    <citation type="submission" date="2020-07" db="EMBL/GenBank/DDBJ databases">
        <authorList>
            <person name="Lin J."/>
        </authorList>
    </citation>
    <scope>NUCLEOTIDE SEQUENCE</scope>
</reference>
<feature type="region of interest" description="Disordered" evidence="3">
    <location>
        <begin position="70"/>
        <end position="89"/>
    </location>
</feature>
<organism evidence="5">
    <name type="scientific">Ananas comosus var. bracteatus</name>
    <name type="common">red pineapple</name>
    <dbReference type="NCBI Taxonomy" id="296719"/>
    <lineage>
        <taxon>Eukaryota</taxon>
        <taxon>Viridiplantae</taxon>
        <taxon>Streptophyta</taxon>
        <taxon>Embryophyta</taxon>
        <taxon>Tracheophyta</taxon>
        <taxon>Spermatophyta</taxon>
        <taxon>Magnoliopsida</taxon>
        <taxon>Liliopsida</taxon>
        <taxon>Poales</taxon>
        <taxon>Bromeliaceae</taxon>
        <taxon>Bromelioideae</taxon>
        <taxon>Ananas</taxon>
    </lineage>
</organism>
<feature type="domain" description="RRM" evidence="4">
    <location>
        <begin position="118"/>
        <end position="175"/>
    </location>
</feature>
<proteinExistence type="predicted"/>
<feature type="compositionally biased region" description="Basic residues" evidence="3">
    <location>
        <begin position="314"/>
        <end position="324"/>
    </location>
</feature>
<dbReference type="InterPro" id="IPR035979">
    <property type="entry name" value="RBD_domain_sf"/>
</dbReference>
<dbReference type="EMBL" id="LR862139">
    <property type="protein sequence ID" value="CAD1819404.1"/>
    <property type="molecule type" value="Genomic_DNA"/>
</dbReference>
<dbReference type="Pfam" id="PF00076">
    <property type="entry name" value="RRM_1"/>
    <property type="match status" value="1"/>
</dbReference>
<gene>
    <name evidence="5" type="ORF">CB5_LOCUS2615</name>
</gene>
<dbReference type="GO" id="GO:0003723">
    <property type="term" value="F:RNA binding"/>
    <property type="evidence" value="ECO:0007669"/>
    <property type="project" value="UniProtKB-UniRule"/>
</dbReference>
<protein>
    <recommendedName>
        <fullName evidence="4">RRM domain-containing protein</fullName>
    </recommendedName>
</protein>
<evidence type="ECO:0000256" key="3">
    <source>
        <dbReference type="SAM" id="MobiDB-lite"/>
    </source>
</evidence>
<dbReference type="InterPro" id="IPR000504">
    <property type="entry name" value="RRM_dom"/>
</dbReference>
<feature type="compositionally biased region" description="Low complexity" evidence="3">
    <location>
        <begin position="271"/>
        <end position="281"/>
    </location>
</feature>
<evidence type="ECO:0000313" key="5">
    <source>
        <dbReference type="EMBL" id="CAD1819404.1"/>
    </source>
</evidence>
<feature type="region of interest" description="Disordered" evidence="3">
    <location>
        <begin position="305"/>
        <end position="460"/>
    </location>
</feature>
<dbReference type="InterPro" id="IPR012677">
    <property type="entry name" value="Nucleotide-bd_a/b_plait_sf"/>
</dbReference>
<name>A0A6V7NM23_ANACO</name>
<feature type="compositionally biased region" description="Low complexity" evidence="3">
    <location>
        <begin position="340"/>
        <end position="382"/>
    </location>
</feature>
<sequence length="460" mass="54551">MTGSVDLTRCIGRSSKIMILHGKAFEAVQEKRTRERPFDFLKMPCSRKSRYSSHSRSYSPYRFSRSVSQSFSRSRSRSRSRDSSDAENPGNNLKVQFSYASIVFQGWTLNVSFDGSSFRHRQVVDIHLVLDPWTRESRGFGFVTMARIEDADRCIKYLDRSVLEGRVITVEKARRRWGRTPTPGRYLGMRSAHGRRHSPSYSPHWRGRYRSPYSSDRDRSYSPYYRRRSYSPYDRRRSYSSFYNCYRYRSQSPYGRYSRSPVYHRGRRSRSYSCDSRSCSPDYSVSPYYCRRYYRSISRSPSASRVRSYSRSFSPHRRSLRRSYSRSFSPPRRSLRRSYSRSFSPRRSSMRSYSRSFSPPRRSSMRSYSRSFSPPRKSSMRSYSQSISPPRKSLRSYSRSYFPRGSRLRRNYSRSCSPRYRSKRSLPCSRSPSRGRRYSRESYSHSRSASSDSRSYSSVS</sequence>
<evidence type="ECO:0000259" key="4">
    <source>
        <dbReference type="PROSITE" id="PS50102"/>
    </source>
</evidence>
<accession>A0A6V7NM23</accession>
<feature type="region of interest" description="Disordered" evidence="3">
    <location>
        <begin position="256"/>
        <end position="281"/>
    </location>
</feature>
<evidence type="ECO:0000256" key="1">
    <source>
        <dbReference type="ARBA" id="ARBA00022884"/>
    </source>
</evidence>